<sequence>MVKKDETLNLEILKSAKAEFLKYGYQEASLRRICKNTGVTTGALYKRYSGKEALFGTILEPSLQEMKMIEQQHLLDDYHLLQENKLAQMWDKSLDELTEIMRFIYNHEDNMRLLFFKSHGSKFGLFQQQMIESLTDNTYRYLEQAYQEGKISHILDRSQLHLAMTAYYKAIIQPLEQGWSYQEALLACQTIIQLFNWSQLLGF</sequence>
<reference evidence="5" key="1">
    <citation type="journal article" date="2019" name="Int. J. Syst. Evol. Microbiol.">
        <title>The Global Catalogue of Microorganisms (GCM) 10K type strain sequencing project: providing services to taxonomists for standard genome sequencing and annotation.</title>
        <authorList>
            <consortium name="The Broad Institute Genomics Platform"/>
            <consortium name="The Broad Institute Genome Sequencing Center for Infectious Disease"/>
            <person name="Wu L."/>
            <person name="Ma J."/>
        </authorList>
    </citation>
    <scope>NUCLEOTIDE SEQUENCE [LARGE SCALE GENOMIC DNA]</scope>
    <source>
        <strain evidence="5">CCUG 58728</strain>
    </source>
</reference>
<evidence type="ECO:0000313" key="4">
    <source>
        <dbReference type="EMBL" id="MFC3932028.1"/>
    </source>
</evidence>
<dbReference type="Pfam" id="PF00440">
    <property type="entry name" value="TetR_N"/>
    <property type="match status" value="1"/>
</dbReference>
<accession>A0ABV8D0J9</accession>
<proteinExistence type="predicted"/>
<evidence type="ECO:0000259" key="3">
    <source>
        <dbReference type="PROSITE" id="PS50977"/>
    </source>
</evidence>
<keyword evidence="1 2" id="KW-0238">DNA-binding</keyword>
<gene>
    <name evidence="4" type="ORF">ACFOSE_04420</name>
</gene>
<dbReference type="SUPFAM" id="SSF46689">
    <property type="entry name" value="Homeodomain-like"/>
    <property type="match status" value="1"/>
</dbReference>
<evidence type="ECO:0000313" key="5">
    <source>
        <dbReference type="Proteomes" id="UP001595901"/>
    </source>
</evidence>
<evidence type="ECO:0000256" key="2">
    <source>
        <dbReference type="PROSITE-ProRule" id="PRU00335"/>
    </source>
</evidence>
<dbReference type="InterPro" id="IPR050109">
    <property type="entry name" value="HTH-type_TetR-like_transc_reg"/>
</dbReference>
<dbReference type="PRINTS" id="PR00455">
    <property type="entry name" value="HTHTETR"/>
</dbReference>
<dbReference type="InterPro" id="IPR009057">
    <property type="entry name" value="Homeodomain-like_sf"/>
</dbReference>
<dbReference type="InterPro" id="IPR001647">
    <property type="entry name" value="HTH_TetR"/>
</dbReference>
<keyword evidence="5" id="KW-1185">Reference proteome</keyword>
<dbReference type="PANTHER" id="PTHR30328:SF54">
    <property type="entry name" value="HTH-TYPE TRANSCRIPTIONAL REPRESSOR SCO4008"/>
    <property type="match status" value="1"/>
</dbReference>
<feature type="DNA-binding region" description="H-T-H motif" evidence="2">
    <location>
        <begin position="29"/>
        <end position="48"/>
    </location>
</feature>
<dbReference type="PANTHER" id="PTHR30328">
    <property type="entry name" value="TRANSCRIPTIONAL REPRESSOR"/>
    <property type="match status" value="1"/>
</dbReference>
<organism evidence="4 5">
    <name type="scientific">Streptococcus dentapri</name>
    <dbReference type="NCBI Taxonomy" id="573564"/>
    <lineage>
        <taxon>Bacteria</taxon>
        <taxon>Bacillati</taxon>
        <taxon>Bacillota</taxon>
        <taxon>Bacilli</taxon>
        <taxon>Lactobacillales</taxon>
        <taxon>Streptococcaceae</taxon>
        <taxon>Streptococcus</taxon>
    </lineage>
</organism>
<dbReference type="Proteomes" id="UP001595901">
    <property type="component" value="Unassembled WGS sequence"/>
</dbReference>
<protein>
    <submittedName>
        <fullName evidence="4">TetR/AcrR family transcriptional regulator</fullName>
    </submittedName>
</protein>
<feature type="domain" description="HTH tetR-type" evidence="3">
    <location>
        <begin position="6"/>
        <end position="66"/>
    </location>
</feature>
<dbReference type="Gene3D" id="1.10.357.10">
    <property type="entry name" value="Tetracycline Repressor, domain 2"/>
    <property type="match status" value="1"/>
</dbReference>
<dbReference type="RefSeq" id="WP_380431033.1">
    <property type="nucleotide sequence ID" value="NZ_JBHSAC010000039.1"/>
</dbReference>
<evidence type="ECO:0000256" key="1">
    <source>
        <dbReference type="ARBA" id="ARBA00023125"/>
    </source>
</evidence>
<dbReference type="PROSITE" id="PS50977">
    <property type="entry name" value="HTH_TETR_2"/>
    <property type="match status" value="1"/>
</dbReference>
<dbReference type="EMBL" id="JBHSAC010000039">
    <property type="protein sequence ID" value="MFC3932028.1"/>
    <property type="molecule type" value="Genomic_DNA"/>
</dbReference>
<comment type="caution">
    <text evidence="4">The sequence shown here is derived from an EMBL/GenBank/DDBJ whole genome shotgun (WGS) entry which is preliminary data.</text>
</comment>
<name>A0ABV8D0J9_9STRE</name>